<dbReference type="InParanoid" id="A0A0Q3MLA6"/>
<organism evidence="1">
    <name type="scientific">Brachypodium distachyon</name>
    <name type="common">Purple false brome</name>
    <name type="synonym">Trachynia distachya</name>
    <dbReference type="NCBI Taxonomy" id="15368"/>
    <lineage>
        <taxon>Eukaryota</taxon>
        <taxon>Viridiplantae</taxon>
        <taxon>Streptophyta</taxon>
        <taxon>Embryophyta</taxon>
        <taxon>Tracheophyta</taxon>
        <taxon>Spermatophyta</taxon>
        <taxon>Magnoliopsida</taxon>
        <taxon>Liliopsida</taxon>
        <taxon>Poales</taxon>
        <taxon>Poaceae</taxon>
        <taxon>BOP clade</taxon>
        <taxon>Pooideae</taxon>
        <taxon>Stipodae</taxon>
        <taxon>Brachypodieae</taxon>
        <taxon>Brachypodium</taxon>
    </lineage>
</organism>
<name>A0A0Q3MLA6_BRADI</name>
<sequence>MVQFFGDFTLWSLFFSRRYTPRLLSRCCVLSSLLLQTDPCSLPHRLFDFFFPQPCPWSPFCLFCLYKTILTLLRGGPFPSSAMHAPGAFFFCSSVFSARTNS</sequence>
<gene>
    <name evidence="1" type="ORF">BRADI_2g17715v3</name>
</gene>
<proteinExistence type="predicted"/>
<protein>
    <submittedName>
        <fullName evidence="1 2">Uncharacterized protein</fullName>
    </submittedName>
</protein>
<evidence type="ECO:0000313" key="3">
    <source>
        <dbReference type="Proteomes" id="UP000008810"/>
    </source>
</evidence>
<dbReference type="EMBL" id="CM000881">
    <property type="protein sequence ID" value="KQK05062.1"/>
    <property type="molecule type" value="Genomic_DNA"/>
</dbReference>
<reference evidence="1 2" key="1">
    <citation type="journal article" date="2010" name="Nature">
        <title>Genome sequencing and analysis of the model grass Brachypodium distachyon.</title>
        <authorList>
            <consortium name="International Brachypodium Initiative"/>
        </authorList>
    </citation>
    <scope>NUCLEOTIDE SEQUENCE [LARGE SCALE GENOMIC DNA]</scope>
    <source>
        <strain evidence="1 2">Bd21</strain>
    </source>
</reference>
<accession>A0A0Q3MLA6</accession>
<dbReference type="AlphaFoldDB" id="A0A0Q3MLA6"/>
<reference evidence="1" key="2">
    <citation type="submission" date="2017-06" db="EMBL/GenBank/DDBJ databases">
        <title>WGS assembly of Brachypodium distachyon.</title>
        <authorList>
            <consortium name="The International Brachypodium Initiative"/>
            <person name="Lucas S."/>
            <person name="Harmon-Smith M."/>
            <person name="Lail K."/>
            <person name="Tice H."/>
            <person name="Grimwood J."/>
            <person name="Bruce D."/>
            <person name="Barry K."/>
            <person name="Shu S."/>
            <person name="Lindquist E."/>
            <person name="Wang M."/>
            <person name="Pitluck S."/>
            <person name="Vogel J.P."/>
            <person name="Garvin D.F."/>
            <person name="Mockler T.C."/>
            <person name="Schmutz J."/>
            <person name="Rokhsar D."/>
            <person name="Bevan M.W."/>
        </authorList>
    </citation>
    <scope>NUCLEOTIDE SEQUENCE</scope>
    <source>
        <strain evidence="1">Bd21</strain>
    </source>
</reference>
<keyword evidence="3" id="KW-1185">Reference proteome</keyword>
<evidence type="ECO:0000313" key="2">
    <source>
        <dbReference type="EnsemblPlants" id="KQK05062"/>
    </source>
</evidence>
<dbReference type="Gramene" id="KQK05062">
    <property type="protein sequence ID" value="KQK05062"/>
    <property type="gene ID" value="BRADI_2g17715v3"/>
</dbReference>
<dbReference type="Proteomes" id="UP000008810">
    <property type="component" value="Chromosome 2"/>
</dbReference>
<reference evidence="2" key="3">
    <citation type="submission" date="2018-08" db="UniProtKB">
        <authorList>
            <consortium name="EnsemblPlants"/>
        </authorList>
    </citation>
    <scope>IDENTIFICATION</scope>
    <source>
        <strain evidence="2">cv. Bd21</strain>
    </source>
</reference>
<evidence type="ECO:0000313" key="1">
    <source>
        <dbReference type="EMBL" id="KQK05062.1"/>
    </source>
</evidence>
<dbReference type="EnsemblPlants" id="KQK05062">
    <property type="protein sequence ID" value="KQK05062"/>
    <property type="gene ID" value="BRADI_2g17715v3"/>
</dbReference>